<accession>A0A434A2Q7</accession>
<evidence type="ECO:0000313" key="2">
    <source>
        <dbReference type="Proteomes" id="UP000288102"/>
    </source>
</evidence>
<name>A0A434A2Q7_9FLAO</name>
<evidence type="ECO:0000313" key="1">
    <source>
        <dbReference type="EMBL" id="RUT68690.1"/>
    </source>
</evidence>
<dbReference type="Proteomes" id="UP000288102">
    <property type="component" value="Unassembled WGS sequence"/>
</dbReference>
<sequence>MEKRRLSIDSKDIFGNPIGFYSEGTEIISGGKKKAGDPFTGIDTGDWFKGFFMQEVSGVLRFSSKDPKNAAILSDGPDNTWLSDELFGLTDKELKEVITKRLLPFFINNARNILEI</sequence>
<dbReference type="RefSeq" id="WP_127340130.1">
    <property type="nucleotide sequence ID" value="NZ_QWDM01000015.1"/>
</dbReference>
<dbReference type="EMBL" id="QWDM01000015">
    <property type="protein sequence ID" value="RUT68690.1"/>
    <property type="molecule type" value="Genomic_DNA"/>
</dbReference>
<reference evidence="2" key="1">
    <citation type="journal article" date="2019" name="Syst. Appl. Microbiol.">
        <title>Flavobacterium circumlabens sp. nov. and Flavobacterium cupreum sp. nov., two psychrotrophic species isolated from Antarctic environmental samples.</title>
        <authorList>
            <person name="Kralova S."/>
            <person name="Busse H.-J."/>
            <person name="Svec P."/>
            <person name="Maslanova I."/>
            <person name="Stankova E."/>
            <person name="Bartak M."/>
            <person name="Sedlacek I."/>
        </authorList>
    </citation>
    <scope>NUCLEOTIDE SEQUENCE [LARGE SCALE GENOMIC DNA]</scope>
    <source>
        <strain evidence="2">CCM 8825</strain>
    </source>
</reference>
<gene>
    <name evidence="1" type="ORF">D0817_20230</name>
</gene>
<comment type="caution">
    <text evidence="1">The sequence shown here is derived from an EMBL/GenBank/DDBJ whole genome shotgun (WGS) entry which is preliminary data.</text>
</comment>
<organism evidence="1 2">
    <name type="scientific">Flavobacterium cupreum</name>
    <dbReference type="NCBI Taxonomy" id="2133766"/>
    <lineage>
        <taxon>Bacteria</taxon>
        <taxon>Pseudomonadati</taxon>
        <taxon>Bacteroidota</taxon>
        <taxon>Flavobacteriia</taxon>
        <taxon>Flavobacteriales</taxon>
        <taxon>Flavobacteriaceae</taxon>
        <taxon>Flavobacterium</taxon>
    </lineage>
</organism>
<keyword evidence="2" id="KW-1185">Reference proteome</keyword>
<proteinExistence type="predicted"/>
<dbReference type="AlphaFoldDB" id="A0A434A2Q7"/>
<protein>
    <submittedName>
        <fullName evidence="1">Uncharacterized protein</fullName>
    </submittedName>
</protein>
<dbReference type="OrthoDB" id="1362260at2"/>